<dbReference type="PANTHER" id="PTHR10509:SF14">
    <property type="entry name" value="CAFFEOYL-COA O-METHYLTRANSFERASE 3-RELATED"/>
    <property type="match status" value="1"/>
</dbReference>
<accession>A0AB34JSU7</accession>
<dbReference type="PANTHER" id="PTHR10509">
    <property type="entry name" value="O-METHYLTRANSFERASE-RELATED"/>
    <property type="match status" value="1"/>
</dbReference>
<keyword evidence="2" id="KW-0808">Transferase</keyword>
<comment type="caution">
    <text evidence="6">The sequence shown here is derived from an EMBL/GenBank/DDBJ whole genome shotgun (WGS) entry which is preliminary data.</text>
</comment>
<dbReference type="Gene3D" id="3.40.50.150">
    <property type="entry name" value="Vaccinia Virus protein VP39"/>
    <property type="match status" value="2"/>
</dbReference>
<dbReference type="EMBL" id="JBGBPQ010000005">
    <property type="protein sequence ID" value="KAL1524083.1"/>
    <property type="molecule type" value="Genomic_DNA"/>
</dbReference>
<dbReference type="PROSITE" id="PS51682">
    <property type="entry name" value="SAM_OMT_I"/>
    <property type="match status" value="1"/>
</dbReference>
<evidence type="ECO:0000256" key="4">
    <source>
        <dbReference type="ARBA" id="ARBA00023453"/>
    </source>
</evidence>
<dbReference type="SUPFAM" id="SSF53335">
    <property type="entry name" value="S-adenosyl-L-methionine-dependent methyltransferases"/>
    <property type="match status" value="2"/>
</dbReference>
<dbReference type="GO" id="GO:0008171">
    <property type="term" value="F:O-methyltransferase activity"/>
    <property type="evidence" value="ECO:0007669"/>
    <property type="project" value="InterPro"/>
</dbReference>
<keyword evidence="1" id="KW-0489">Methyltransferase</keyword>
<dbReference type="InterPro" id="IPR029063">
    <property type="entry name" value="SAM-dependent_MTases_sf"/>
</dbReference>
<evidence type="ECO:0000256" key="3">
    <source>
        <dbReference type="ARBA" id="ARBA00022691"/>
    </source>
</evidence>
<reference evidence="6 7" key="1">
    <citation type="journal article" date="2024" name="Science">
        <title>Giant polyketide synthase enzymes in the biosynthesis of giant marine polyether toxins.</title>
        <authorList>
            <person name="Fallon T.R."/>
            <person name="Shende V.V."/>
            <person name="Wierzbicki I.H."/>
            <person name="Pendleton A.L."/>
            <person name="Watervoot N.F."/>
            <person name="Auber R.P."/>
            <person name="Gonzalez D.J."/>
            <person name="Wisecaver J.H."/>
            <person name="Moore B.S."/>
        </authorList>
    </citation>
    <scope>NUCLEOTIDE SEQUENCE [LARGE SCALE GENOMIC DNA]</scope>
    <source>
        <strain evidence="6 7">12B1</strain>
    </source>
</reference>
<evidence type="ECO:0000256" key="1">
    <source>
        <dbReference type="ARBA" id="ARBA00022603"/>
    </source>
</evidence>
<dbReference type="Proteomes" id="UP001515480">
    <property type="component" value="Unassembled WGS sequence"/>
</dbReference>
<keyword evidence="7" id="KW-1185">Reference proteome</keyword>
<evidence type="ECO:0000313" key="7">
    <source>
        <dbReference type="Proteomes" id="UP001515480"/>
    </source>
</evidence>
<name>A0AB34JSU7_PRYPA</name>
<evidence type="ECO:0000313" key="6">
    <source>
        <dbReference type="EMBL" id="KAL1524083.1"/>
    </source>
</evidence>
<dbReference type="Pfam" id="PF01596">
    <property type="entry name" value="Methyltransf_3"/>
    <property type="match status" value="2"/>
</dbReference>
<dbReference type="InterPro" id="IPR002935">
    <property type="entry name" value="SAM_O-MeTrfase"/>
</dbReference>
<comment type="similarity">
    <text evidence="4">Belongs to the class I-like SAM-binding methyltransferase superfamily. Cation-dependent O-methyltransferase family.</text>
</comment>
<dbReference type="InterPro" id="IPR050362">
    <property type="entry name" value="Cation-dep_OMT"/>
</dbReference>
<organism evidence="6 7">
    <name type="scientific">Prymnesium parvum</name>
    <name type="common">Toxic golden alga</name>
    <dbReference type="NCBI Taxonomy" id="97485"/>
    <lineage>
        <taxon>Eukaryota</taxon>
        <taxon>Haptista</taxon>
        <taxon>Haptophyta</taxon>
        <taxon>Prymnesiophyceae</taxon>
        <taxon>Prymnesiales</taxon>
        <taxon>Prymnesiaceae</taxon>
        <taxon>Prymnesium</taxon>
    </lineage>
</organism>
<protein>
    <recommendedName>
        <fullName evidence="8">Caffeoyl-CoA O-methyltransferase</fullName>
    </recommendedName>
</protein>
<evidence type="ECO:0000256" key="5">
    <source>
        <dbReference type="SAM" id="SignalP"/>
    </source>
</evidence>
<dbReference type="AlphaFoldDB" id="A0AB34JSU7"/>
<dbReference type="CDD" id="cd02440">
    <property type="entry name" value="AdoMet_MTases"/>
    <property type="match status" value="1"/>
</dbReference>
<sequence length="512" mass="54280">MLLLLVARAAWLSPPPPLRPRPRPRACSVLAAPLPFAPAERRCTAEPLRFAALRDETASRFPSGAHMLSGVQQGRLLHALVRLSRATRVLELGSFTGYASLWLAEGLPAAGKLLCVERDARCAAVAARHLAGAGVRARVELRVGEAADALRRLAAEEPFDVVFVDADKRRAAEYCEALLARGLLAEHAVLLVDNVLWKGRVLERLSDDAVLAGSDAAKGLPLLPLAATDARLDGAQARRSLELRDVLHAFNEQLAADERVHQILLPLRDGLSGEPEPLRALRESAGGGGGVQRGRLLHMLVRLGRASRVLEVGGATAYDAAWMAAALADGGRLVRLAAGAREAEEAERQLAAAGVAARAEVRRGEWRGALAALHAAGHASFELVVYSLAPAREAPLGARELLALLAPHGVLVVTQPAPAGGEGGGSGDGRADGWFEELLADAELSVVTLPSPDGDGALVTLVCTLGPVQPRAPSDGAYVAAEVQMRVGGKRHEQSRRTQTVRRKRDWTIIYS</sequence>
<dbReference type="GO" id="GO:0008757">
    <property type="term" value="F:S-adenosylmethionine-dependent methyltransferase activity"/>
    <property type="evidence" value="ECO:0007669"/>
    <property type="project" value="TreeGrafter"/>
</dbReference>
<keyword evidence="5" id="KW-0732">Signal</keyword>
<feature type="signal peptide" evidence="5">
    <location>
        <begin position="1"/>
        <end position="20"/>
    </location>
</feature>
<evidence type="ECO:0008006" key="8">
    <source>
        <dbReference type="Google" id="ProtNLM"/>
    </source>
</evidence>
<keyword evidence="3" id="KW-0949">S-adenosyl-L-methionine</keyword>
<proteinExistence type="inferred from homology"/>
<feature type="chain" id="PRO_5044222767" description="Caffeoyl-CoA O-methyltransferase" evidence="5">
    <location>
        <begin position="21"/>
        <end position="512"/>
    </location>
</feature>
<gene>
    <name evidence="6" type="ORF">AB1Y20_018993</name>
</gene>
<dbReference type="GO" id="GO:0032259">
    <property type="term" value="P:methylation"/>
    <property type="evidence" value="ECO:0007669"/>
    <property type="project" value="UniProtKB-KW"/>
</dbReference>
<evidence type="ECO:0000256" key="2">
    <source>
        <dbReference type="ARBA" id="ARBA00022679"/>
    </source>
</evidence>